<proteinExistence type="predicted"/>
<reference evidence="1" key="1">
    <citation type="submission" date="2020-05" db="EMBL/GenBank/DDBJ databases">
        <authorList>
            <person name="Chiriac C."/>
            <person name="Salcher M."/>
            <person name="Ghai R."/>
            <person name="Kavagutti S V."/>
        </authorList>
    </citation>
    <scope>NUCLEOTIDE SEQUENCE</scope>
</reference>
<dbReference type="GO" id="GO:0003676">
    <property type="term" value="F:nucleic acid binding"/>
    <property type="evidence" value="ECO:0007669"/>
    <property type="project" value="InterPro"/>
</dbReference>
<dbReference type="InterPro" id="IPR012337">
    <property type="entry name" value="RNaseH-like_sf"/>
</dbReference>
<gene>
    <name evidence="1" type="ORF">UFOVP245_159</name>
</gene>
<dbReference type="EMBL" id="LR798287">
    <property type="protein sequence ID" value="CAB5221453.1"/>
    <property type="molecule type" value="Genomic_DNA"/>
</dbReference>
<dbReference type="Gene3D" id="3.30.420.10">
    <property type="entry name" value="Ribonuclease H-like superfamily/Ribonuclease H"/>
    <property type="match status" value="1"/>
</dbReference>
<accession>A0A6J7X2E2</accession>
<name>A0A6J7X2E2_9CAUD</name>
<organism evidence="1">
    <name type="scientific">uncultured Caudovirales phage</name>
    <dbReference type="NCBI Taxonomy" id="2100421"/>
    <lineage>
        <taxon>Viruses</taxon>
        <taxon>Duplodnaviria</taxon>
        <taxon>Heunggongvirae</taxon>
        <taxon>Uroviricota</taxon>
        <taxon>Caudoviricetes</taxon>
        <taxon>Peduoviridae</taxon>
        <taxon>Maltschvirus</taxon>
        <taxon>Maltschvirus maltsch</taxon>
    </lineage>
</organism>
<protein>
    <submittedName>
        <fullName evidence="1">Uncharacterized protein</fullName>
    </submittedName>
</protein>
<evidence type="ECO:0000313" key="1">
    <source>
        <dbReference type="EMBL" id="CAB5221453.1"/>
    </source>
</evidence>
<sequence length="182" mass="20602">MRTIGIDYSLSSPCICIHDGAAFSIENCTFHFLTSTKKHEGVWRQNVDITGTLHPDHKCEEERYAAITCWALSLLHEDDIVYIEGYSMGSTGRVFNIAENAGLLKHYLWKNKFKYTAVPPTVIKKFATGKGNANKEKLQEQFVADTGVNIKQILNMTEKQWNPSSDIIDSYYIAKYGVENVT</sequence>
<dbReference type="InterPro" id="IPR036397">
    <property type="entry name" value="RNaseH_sf"/>
</dbReference>
<dbReference type="SUPFAM" id="SSF53098">
    <property type="entry name" value="Ribonuclease H-like"/>
    <property type="match status" value="1"/>
</dbReference>